<feature type="domain" description="CobQ/CobB/MinD/ParA nucleotide binding" evidence="1">
    <location>
        <begin position="7"/>
        <end position="149"/>
    </location>
</feature>
<evidence type="ECO:0000313" key="2">
    <source>
        <dbReference type="EMBL" id="PRY53519.1"/>
    </source>
</evidence>
<proteinExistence type="predicted"/>
<accession>A0A2T0U6I0</accession>
<organism evidence="2 3">
    <name type="scientific">Glycomyces artemisiae</name>
    <dbReference type="NCBI Taxonomy" id="1076443"/>
    <lineage>
        <taxon>Bacteria</taxon>
        <taxon>Bacillati</taxon>
        <taxon>Actinomycetota</taxon>
        <taxon>Actinomycetes</taxon>
        <taxon>Glycomycetales</taxon>
        <taxon>Glycomycetaceae</taxon>
        <taxon>Glycomyces</taxon>
    </lineage>
</organism>
<dbReference type="InterPro" id="IPR002586">
    <property type="entry name" value="CobQ/CobB/MinD/ParA_Nub-bd_dom"/>
</dbReference>
<comment type="caution">
    <text evidence="2">The sequence shown here is derived from an EMBL/GenBank/DDBJ whole genome shotgun (WGS) entry which is preliminary data.</text>
</comment>
<dbReference type="InterPro" id="IPR027417">
    <property type="entry name" value="P-loop_NTPase"/>
</dbReference>
<dbReference type="EMBL" id="PVTJ01000017">
    <property type="protein sequence ID" value="PRY53519.1"/>
    <property type="molecule type" value="Genomic_DNA"/>
</dbReference>
<name>A0A2T0U6I0_9ACTN</name>
<dbReference type="PANTHER" id="PTHR13696">
    <property type="entry name" value="P-LOOP CONTAINING NUCLEOSIDE TRIPHOSPHATE HYDROLASE"/>
    <property type="match status" value="1"/>
</dbReference>
<dbReference type="CDD" id="cd02042">
    <property type="entry name" value="ParAB_family"/>
    <property type="match status" value="1"/>
</dbReference>
<evidence type="ECO:0000313" key="3">
    <source>
        <dbReference type="Proteomes" id="UP000238176"/>
    </source>
</evidence>
<dbReference type="Gene3D" id="3.40.50.300">
    <property type="entry name" value="P-loop containing nucleotide triphosphate hydrolases"/>
    <property type="match status" value="1"/>
</dbReference>
<dbReference type="PANTHER" id="PTHR13696:SF96">
    <property type="entry name" value="COBQ_COBB_MIND_PARA NUCLEOTIDE BINDING DOMAIN-CONTAINING PROTEIN"/>
    <property type="match status" value="1"/>
</dbReference>
<protein>
    <submittedName>
        <fullName evidence="2">Plasmid segregation oscillating ATPase ParF</fullName>
    </submittedName>
</protein>
<keyword evidence="3" id="KW-1185">Reference proteome</keyword>
<dbReference type="Proteomes" id="UP000238176">
    <property type="component" value="Unassembled WGS sequence"/>
</dbReference>
<dbReference type="PIRSF" id="PIRSF009320">
    <property type="entry name" value="Nuc_binding_HP_1000"/>
    <property type="match status" value="1"/>
</dbReference>
<dbReference type="AlphaFoldDB" id="A0A2T0U6I0"/>
<dbReference type="OrthoDB" id="128708at2"/>
<dbReference type="InterPro" id="IPR050678">
    <property type="entry name" value="DNA_Partitioning_ATPase"/>
</dbReference>
<dbReference type="SUPFAM" id="SSF52540">
    <property type="entry name" value="P-loop containing nucleoside triphosphate hydrolases"/>
    <property type="match status" value="1"/>
</dbReference>
<dbReference type="Pfam" id="PF01656">
    <property type="entry name" value="CbiA"/>
    <property type="match status" value="1"/>
</dbReference>
<gene>
    <name evidence="2" type="ORF">B0I28_11718</name>
</gene>
<sequence>MDATKVITTANLKGGTAKTTSTVFLAEAFRREGYRVKIADADPQQSSLDWAGLETPVLGLATATLHRQFWNVIDRDTVDVVIIDTPPVEANKGIVASAMRVATDILIPMAPTMMELKRFGPVWDTIADAAGFRDDDPDVVVLLNRTVANAASTEVIRATLEGQQRIVLATEVPRLELYAQAFGQPVPKDKHYAAVADEFLARWGWKAVDGEEEAVLDGE</sequence>
<reference evidence="2 3" key="1">
    <citation type="submission" date="2018-03" db="EMBL/GenBank/DDBJ databases">
        <title>Genomic Encyclopedia of Type Strains, Phase III (KMG-III): the genomes of soil and plant-associated and newly described type strains.</title>
        <authorList>
            <person name="Whitman W."/>
        </authorList>
    </citation>
    <scope>NUCLEOTIDE SEQUENCE [LARGE SCALE GENOMIC DNA]</scope>
    <source>
        <strain evidence="2 3">CGMCC 4.7067</strain>
    </source>
</reference>
<evidence type="ECO:0000259" key="1">
    <source>
        <dbReference type="Pfam" id="PF01656"/>
    </source>
</evidence>
<dbReference type="RefSeq" id="WP_106366866.1">
    <property type="nucleotide sequence ID" value="NZ_PVTJ01000017.1"/>
</dbReference>